<evidence type="ECO:0000313" key="3">
    <source>
        <dbReference type="EMBL" id="QOW60614.1"/>
    </source>
</evidence>
<reference evidence="3 4" key="1">
    <citation type="submission" date="2020-09" db="EMBL/GenBank/DDBJ databases">
        <title>Characterization of Treponema spp. from bovine digital dermatitis in Korea.</title>
        <authorList>
            <person name="Espiritu H.M."/>
            <person name="Cho Y.I."/>
            <person name="Mamuad L."/>
        </authorList>
    </citation>
    <scope>NUCLEOTIDE SEQUENCE [LARGE SCALE GENOMIC DNA]</scope>
    <source>
        <strain evidence="3 4">KS1</strain>
    </source>
</reference>
<keyword evidence="1" id="KW-0597">Phosphoprotein</keyword>
<evidence type="ECO:0000256" key="1">
    <source>
        <dbReference type="PROSITE-ProRule" id="PRU00110"/>
    </source>
</evidence>
<sequence length="133" mass="14924">MNEPDMLNKNEAIERLGGDEEIYLELLKTFLDVYKNDEKEAAALKFLLQGSAENIIEDTEVCENVRKEAHKIKGAAYTVGANLLGHAALAIEAFFKDGNTSFNEESSDRLQSLLKEFSDIYEKTIMEIAKCIS</sequence>
<dbReference type="InterPro" id="IPR008207">
    <property type="entry name" value="Sig_transdc_His_kin_Hpt_dom"/>
</dbReference>
<organism evidence="3 4">
    <name type="scientific">Treponema pedis</name>
    <dbReference type="NCBI Taxonomy" id="409322"/>
    <lineage>
        <taxon>Bacteria</taxon>
        <taxon>Pseudomonadati</taxon>
        <taxon>Spirochaetota</taxon>
        <taxon>Spirochaetia</taxon>
        <taxon>Spirochaetales</taxon>
        <taxon>Treponemataceae</taxon>
        <taxon>Treponema</taxon>
    </lineage>
</organism>
<dbReference type="Proteomes" id="UP000593915">
    <property type="component" value="Chromosome"/>
</dbReference>
<name>A0A7S6WNX1_9SPIR</name>
<evidence type="ECO:0000259" key="2">
    <source>
        <dbReference type="PROSITE" id="PS50894"/>
    </source>
</evidence>
<dbReference type="AlphaFoldDB" id="A0A7S6WNX1"/>
<dbReference type="EMBL" id="CP061839">
    <property type="protein sequence ID" value="QOW60614.1"/>
    <property type="molecule type" value="Genomic_DNA"/>
</dbReference>
<dbReference type="GO" id="GO:0000160">
    <property type="term" value="P:phosphorelay signal transduction system"/>
    <property type="evidence" value="ECO:0007669"/>
    <property type="project" value="InterPro"/>
</dbReference>
<dbReference type="InterPro" id="IPR036641">
    <property type="entry name" value="HPT_dom_sf"/>
</dbReference>
<accession>A0A7S6WNX1</accession>
<feature type="modified residue" description="Phosphohistidine" evidence="1">
    <location>
        <position position="70"/>
    </location>
</feature>
<evidence type="ECO:0000313" key="4">
    <source>
        <dbReference type="Proteomes" id="UP000593915"/>
    </source>
</evidence>
<proteinExistence type="predicted"/>
<gene>
    <name evidence="3" type="ORF">IFE08_12540</name>
</gene>
<feature type="domain" description="HPt" evidence="2">
    <location>
        <begin position="19"/>
        <end position="128"/>
    </location>
</feature>
<protein>
    <submittedName>
        <fullName evidence="3">Hpt domain-containing protein</fullName>
    </submittedName>
</protein>
<dbReference type="RefSeq" id="WP_194076100.1">
    <property type="nucleotide sequence ID" value="NZ_CP061839.1"/>
</dbReference>
<dbReference type="GO" id="GO:0004672">
    <property type="term" value="F:protein kinase activity"/>
    <property type="evidence" value="ECO:0007669"/>
    <property type="project" value="UniProtKB-ARBA"/>
</dbReference>
<dbReference type="Gene3D" id="1.20.120.160">
    <property type="entry name" value="HPT domain"/>
    <property type="match status" value="1"/>
</dbReference>
<dbReference type="SUPFAM" id="SSF47226">
    <property type="entry name" value="Histidine-containing phosphotransfer domain, HPT domain"/>
    <property type="match status" value="1"/>
</dbReference>
<dbReference type="PROSITE" id="PS50894">
    <property type="entry name" value="HPT"/>
    <property type="match status" value="1"/>
</dbReference>
<dbReference type="Pfam" id="PF01627">
    <property type="entry name" value="Hpt"/>
    <property type="match status" value="1"/>
</dbReference>